<comment type="caution">
    <text evidence="1">The sequence shown here is derived from an EMBL/GenBank/DDBJ whole genome shotgun (WGS) entry which is preliminary data.</text>
</comment>
<keyword evidence="2" id="KW-1185">Reference proteome</keyword>
<reference evidence="1 2" key="1">
    <citation type="submission" date="2024-10" db="EMBL/GenBank/DDBJ databases">
        <title>The Natural Products Discovery Center: Release of the First 8490 Sequenced Strains for Exploring Actinobacteria Biosynthetic Diversity.</title>
        <authorList>
            <person name="Kalkreuter E."/>
            <person name="Kautsar S.A."/>
            <person name="Yang D."/>
            <person name="Bader C.D."/>
            <person name="Teijaro C.N."/>
            <person name="Fluegel L."/>
            <person name="Davis C.M."/>
            <person name="Simpson J.R."/>
            <person name="Lauterbach L."/>
            <person name="Steele A.D."/>
            <person name="Gui C."/>
            <person name="Meng S."/>
            <person name="Li G."/>
            <person name="Viehrig K."/>
            <person name="Ye F."/>
            <person name="Su P."/>
            <person name="Kiefer A.F."/>
            <person name="Nichols A."/>
            <person name="Cepeda A.J."/>
            <person name="Yan W."/>
            <person name="Fan B."/>
            <person name="Jiang Y."/>
            <person name="Adhikari A."/>
            <person name="Zheng C.-J."/>
            <person name="Schuster L."/>
            <person name="Cowan T.M."/>
            <person name="Smanski M.J."/>
            <person name="Chevrette M.G."/>
            <person name="De Carvalho L.P.S."/>
            <person name="Shen B."/>
        </authorList>
    </citation>
    <scope>NUCLEOTIDE SEQUENCE [LARGE SCALE GENOMIC DNA]</scope>
    <source>
        <strain evidence="1 2">NPDC002173</strain>
    </source>
</reference>
<evidence type="ECO:0000313" key="2">
    <source>
        <dbReference type="Proteomes" id="UP001602013"/>
    </source>
</evidence>
<gene>
    <name evidence="1" type="ORF">ACFYXI_33965</name>
</gene>
<dbReference type="Proteomes" id="UP001602013">
    <property type="component" value="Unassembled WGS sequence"/>
</dbReference>
<sequence>MSQDIHVTSACIGKVQSNLNEKLIPALKDLKKDVGSTGVTFPGFGTQGLIFGGKYSDVQHNVQGAVQDAIKTVEAWIEALETVKRNWIQAENNSTVVYR</sequence>
<dbReference type="RefSeq" id="WP_387416826.1">
    <property type="nucleotide sequence ID" value="NZ_JBIASD010000033.1"/>
</dbReference>
<organism evidence="1 2">
    <name type="scientific">Microtetraspora malaysiensis</name>
    <dbReference type="NCBI Taxonomy" id="161358"/>
    <lineage>
        <taxon>Bacteria</taxon>
        <taxon>Bacillati</taxon>
        <taxon>Actinomycetota</taxon>
        <taxon>Actinomycetes</taxon>
        <taxon>Streptosporangiales</taxon>
        <taxon>Streptosporangiaceae</taxon>
        <taxon>Microtetraspora</taxon>
    </lineage>
</organism>
<name>A0ABW6T012_9ACTN</name>
<evidence type="ECO:0000313" key="1">
    <source>
        <dbReference type="EMBL" id="MFF3670606.1"/>
    </source>
</evidence>
<accession>A0ABW6T012</accession>
<proteinExistence type="predicted"/>
<dbReference type="EMBL" id="JBIASD010000033">
    <property type="protein sequence ID" value="MFF3670606.1"/>
    <property type="molecule type" value="Genomic_DNA"/>
</dbReference>
<protein>
    <submittedName>
        <fullName evidence="1">Uncharacterized protein</fullName>
    </submittedName>
</protein>